<name>A0ABX5LN70_9BACT</name>
<keyword evidence="3" id="KW-1185">Reference proteome</keyword>
<protein>
    <submittedName>
        <fullName evidence="2">Uroporphyrinogen-III synthase</fullName>
    </submittedName>
</protein>
<dbReference type="SUPFAM" id="SSF69618">
    <property type="entry name" value="HemD-like"/>
    <property type="match status" value="1"/>
</dbReference>
<dbReference type="RefSeq" id="WP_106198681.1">
    <property type="nucleotide sequence ID" value="NZ_QGHD01000014.1"/>
</dbReference>
<dbReference type="Pfam" id="PF02602">
    <property type="entry name" value="HEM4"/>
    <property type="match status" value="1"/>
</dbReference>
<accession>A0ABX5LN70</accession>
<sequence>MSQEPKRLPHFGTRNINVNLIFTKIDAPSKEFVESEKAKGNVVLHIPALKFSKTEISLEIFECDAAFVGSPRAAMIACDALKNFNGSIFTAGEKTAQFLLQQGISVAAAGTLEGASKNFPEFLRIRKTKKIAWISAQETAADLTKIAEENHVAIQHFPVYKTNAAEIDEEKMQALTHPLIWNFYSGKAVKAMLRFVQKNDAVNLFGASAKKAFEENF</sequence>
<evidence type="ECO:0000313" key="2">
    <source>
        <dbReference type="EMBL" id="PWK98216.1"/>
    </source>
</evidence>
<comment type="caution">
    <text evidence="2">The sequence shown here is derived from an EMBL/GenBank/DDBJ whole genome shotgun (WGS) entry which is preliminary data.</text>
</comment>
<dbReference type="EMBL" id="QGHD01000014">
    <property type="protein sequence ID" value="PWK98216.1"/>
    <property type="molecule type" value="Genomic_DNA"/>
</dbReference>
<dbReference type="Gene3D" id="3.40.50.10090">
    <property type="match status" value="1"/>
</dbReference>
<dbReference type="InterPro" id="IPR003754">
    <property type="entry name" value="4pyrrol_synth_uPrphyn_synth"/>
</dbReference>
<evidence type="ECO:0000313" key="3">
    <source>
        <dbReference type="Proteomes" id="UP000245523"/>
    </source>
</evidence>
<reference evidence="2 3" key="1">
    <citation type="submission" date="2018-05" db="EMBL/GenBank/DDBJ databases">
        <title>Animal gut microbial communities from fecal samples from Wisconsin, USA.</title>
        <authorList>
            <person name="Neumann A."/>
        </authorList>
    </citation>
    <scope>NUCLEOTIDE SEQUENCE [LARGE SCALE GENOMIC DNA]</scope>
    <source>
        <strain evidence="2 3">UWS4</strain>
    </source>
</reference>
<feature type="domain" description="Tetrapyrrole biosynthesis uroporphyrinogen III synthase" evidence="1">
    <location>
        <begin position="33"/>
        <end position="200"/>
    </location>
</feature>
<evidence type="ECO:0000259" key="1">
    <source>
        <dbReference type="Pfam" id="PF02602"/>
    </source>
</evidence>
<dbReference type="Proteomes" id="UP000245523">
    <property type="component" value="Unassembled WGS sequence"/>
</dbReference>
<dbReference type="InterPro" id="IPR036108">
    <property type="entry name" value="4pyrrol_syn_uPrphyn_synt_sf"/>
</dbReference>
<organism evidence="2 3">
    <name type="scientific">Hallerella porci</name>
    <dbReference type="NCBI Taxonomy" id="1945871"/>
    <lineage>
        <taxon>Bacteria</taxon>
        <taxon>Pseudomonadati</taxon>
        <taxon>Fibrobacterota</taxon>
        <taxon>Fibrobacteria</taxon>
        <taxon>Fibrobacterales</taxon>
        <taxon>Fibrobacteraceae</taxon>
        <taxon>Hallerella</taxon>
    </lineage>
</organism>
<proteinExistence type="predicted"/>
<gene>
    <name evidence="2" type="ORF">B0H50_11423</name>
</gene>